<evidence type="ECO:0000313" key="3">
    <source>
        <dbReference type="EMBL" id="KAJ5074073.1"/>
    </source>
</evidence>
<evidence type="ECO:0000256" key="1">
    <source>
        <dbReference type="SAM" id="Coils"/>
    </source>
</evidence>
<keyword evidence="4" id="KW-1185">Reference proteome</keyword>
<dbReference type="Proteomes" id="UP001149090">
    <property type="component" value="Unassembled WGS sequence"/>
</dbReference>
<protein>
    <submittedName>
        <fullName evidence="3">Uncharacterized protein</fullName>
    </submittedName>
</protein>
<dbReference type="EMBL" id="JAPDFW010000070">
    <property type="protein sequence ID" value="KAJ5074073.1"/>
    <property type="molecule type" value="Genomic_DNA"/>
</dbReference>
<comment type="caution">
    <text evidence="3">The sequence shown here is derived from an EMBL/GenBank/DDBJ whole genome shotgun (WGS) entry which is preliminary data.</text>
</comment>
<feature type="region of interest" description="Disordered" evidence="2">
    <location>
        <begin position="1"/>
        <end position="23"/>
    </location>
</feature>
<name>A0A9Q0LJS0_ANAIG</name>
<evidence type="ECO:0000256" key="2">
    <source>
        <dbReference type="SAM" id="MobiDB-lite"/>
    </source>
</evidence>
<keyword evidence="1" id="KW-0175">Coiled coil</keyword>
<organism evidence="3 4">
    <name type="scientific">Anaeramoeba ignava</name>
    <name type="common">Anaerobic marine amoeba</name>
    <dbReference type="NCBI Taxonomy" id="1746090"/>
    <lineage>
        <taxon>Eukaryota</taxon>
        <taxon>Metamonada</taxon>
        <taxon>Anaeramoebidae</taxon>
        <taxon>Anaeramoeba</taxon>
    </lineage>
</organism>
<proteinExistence type="predicted"/>
<accession>A0A9Q0LJS0</accession>
<feature type="compositionally biased region" description="Polar residues" evidence="2">
    <location>
        <begin position="1"/>
        <end position="17"/>
    </location>
</feature>
<evidence type="ECO:0000313" key="4">
    <source>
        <dbReference type="Proteomes" id="UP001149090"/>
    </source>
</evidence>
<sequence>MNSFKENQYLENQNNPKLKNPESILKPTQKVRFVEPSLDFTEDDLENYFESLNQKISNSEKQIQELNQELQQKNQEIEEKNQIIQKNNQEINKFKTENEKIQQNHNLILSKKIQETEQKYESLLKSLSTKMNELIQDHTKLEEQRKIHNLNLEKQNKQLREKLEKIQKENQNPKMEEISLKIDEMKKLMIDFNQKSQEGIMKELEMQRNKYESLKVTFRDLHKNYEMMKERIHSQGNSNNCRNPNVGKNGDNLLNKLDYNLKGDRFQKMEKNEIPNNYQRIGSKISNLKKTTIMNPKLKMKKDSESKRNVNRKYMIRPKSSFAKKVETKTN</sequence>
<gene>
    <name evidence="3" type="ORF">M0811_00701</name>
</gene>
<reference evidence="3" key="1">
    <citation type="submission" date="2022-10" db="EMBL/GenBank/DDBJ databases">
        <title>Novel sulphate-reducing endosymbionts in the free-living metamonad Anaeramoeba.</title>
        <authorList>
            <person name="Jerlstrom-Hultqvist J."/>
            <person name="Cepicka I."/>
            <person name="Gallot-Lavallee L."/>
            <person name="Salas-Leiva D."/>
            <person name="Curtis B.A."/>
            <person name="Zahonova K."/>
            <person name="Pipaliya S."/>
            <person name="Dacks J."/>
            <person name="Roger A.J."/>
        </authorList>
    </citation>
    <scope>NUCLEOTIDE SEQUENCE</scope>
    <source>
        <strain evidence="3">BMAN</strain>
    </source>
</reference>
<dbReference type="AlphaFoldDB" id="A0A9Q0LJS0"/>
<feature type="coiled-coil region" evidence="1">
    <location>
        <begin position="42"/>
        <end position="195"/>
    </location>
</feature>